<evidence type="ECO:0008006" key="4">
    <source>
        <dbReference type="Google" id="ProtNLM"/>
    </source>
</evidence>
<feature type="non-terminal residue" evidence="2">
    <location>
        <position position="1715"/>
    </location>
</feature>
<name>A0A9N9XG31_DIABA</name>
<organism evidence="2 3">
    <name type="scientific">Diabrotica balteata</name>
    <name type="common">Banded cucumber beetle</name>
    <dbReference type="NCBI Taxonomy" id="107213"/>
    <lineage>
        <taxon>Eukaryota</taxon>
        <taxon>Metazoa</taxon>
        <taxon>Ecdysozoa</taxon>
        <taxon>Arthropoda</taxon>
        <taxon>Hexapoda</taxon>
        <taxon>Insecta</taxon>
        <taxon>Pterygota</taxon>
        <taxon>Neoptera</taxon>
        <taxon>Endopterygota</taxon>
        <taxon>Coleoptera</taxon>
        <taxon>Polyphaga</taxon>
        <taxon>Cucujiformia</taxon>
        <taxon>Chrysomeloidea</taxon>
        <taxon>Chrysomelidae</taxon>
        <taxon>Galerucinae</taxon>
        <taxon>Diabroticina</taxon>
        <taxon>Diabroticites</taxon>
        <taxon>Diabrotica</taxon>
    </lineage>
</organism>
<dbReference type="Proteomes" id="UP001153709">
    <property type="component" value="Chromosome 9"/>
</dbReference>
<accession>A0A9N9XG31</accession>
<dbReference type="EMBL" id="OU898284">
    <property type="protein sequence ID" value="CAG9840242.1"/>
    <property type="molecule type" value="Genomic_DNA"/>
</dbReference>
<evidence type="ECO:0000313" key="3">
    <source>
        <dbReference type="Proteomes" id="UP001153709"/>
    </source>
</evidence>
<dbReference type="OrthoDB" id="2152335at2759"/>
<keyword evidence="3" id="KW-1185">Reference proteome</keyword>
<feature type="region of interest" description="Disordered" evidence="1">
    <location>
        <begin position="1654"/>
        <end position="1678"/>
    </location>
</feature>
<gene>
    <name evidence="2" type="ORF">DIABBA_LOCUS12901</name>
</gene>
<proteinExistence type="predicted"/>
<evidence type="ECO:0000256" key="1">
    <source>
        <dbReference type="SAM" id="MobiDB-lite"/>
    </source>
</evidence>
<feature type="region of interest" description="Disordered" evidence="1">
    <location>
        <begin position="1578"/>
        <end position="1603"/>
    </location>
</feature>
<reference evidence="2" key="1">
    <citation type="submission" date="2022-01" db="EMBL/GenBank/DDBJ databases">
        <authorList>
            <person name="King R."/>
        </authorList>
    </citation>
    <scope>NUCLEOTIDE SEQUENCE</scope>
</reference>
<protein>
    <recommendedName>
        <fullName evidence="4">Titin</fullName>
    </recommendedName>
</protein>
<evidence type="ECO:0000313" key="2">
    <source>
        <dbReference type="EMBL" id="CAG9840242.1"/>
    </source>
</evidence>
<sequence>MSQLDDRSFVTEKAQEDFLAIDSLTTTEAITFETENQLTEIQPSTKQAHSEFQPAEGIAVTTVISEQKEETLVKEPLDLKAADSSLIPQDIIQVQETIAHDNVNEFEKEITDVHSATQVQLEHQSLISTEAVIGESENILIEKEEPLKHTADVQFENLTTSQISEIIPSEKEDSYETVKTSDAKTATSAIDVQPVAETTVTEIEESVSNVKTDETVPIKAEIEQTTVEAVVQTKTLVQESETYFDKPDLVSKSADVSFITDQSVTITQTITNEAESSLEPLSQPDAMLASTDWETHSIPLKTEHNIMDSIKNIDLEEPLAVSATTELSTLPTALKFETIVSELESDSPAEQKPDSQEVSISIKEGESITVETVTAHENETELLKLDLNEKFAATNITDAKSIVSQSQPLAQEALDDLVTELSHQSKAAELSIPLDYITVQEQTPVDNEEELVLPKQAVEALASVDFETKESISTSEEIVGLKEDVLSQFSLPELKQAQPYIDVVHKVVEHHLSDVVESTGLHKTPVLEESVAKEKDEVLNSLMISENLSQEKETEFTGEFKPFTSEATVSLEEKSQGLTITEIIPQDREEILEDFAAKSSQKANLEYNLMTVPEQSEICTEDTFKKLVTVSDDSSIANVETIPYKGLVETVHQVQEKEGEYQKIEMLEKQAETKIDTESAVSAMQIIAAETEKSLDRFKEPEAVIAIPSILEKKTAETTEVLTHQITGEVKSDIIVTATAFPEYSPSESITRTETTVIENIDDFNTALKLNTVSAQEKLDVLSEISVSETHTEAVASEFNVEADMPTGKAETLLDAIKHLQASEVQTSENITELQIPEISKSMVQVRHDEHESIISQENIVHETEKEFTDTPVVDYKTASKTIPEVDSISISEVMIRETEIPLQAKELDEKKSEISIVPMKPLIQTEVITGDAANKFDSESTFIDTAVPSQDQCESIIISENVIQESEKTFDREEVTSKTVNIELVPGEYVSVSEIVANEREEMFTDKPAITSAAEKSFVPQEATQITEVRTDLGINEFDVPSAEEKYASKDHITLNTLNITETVITETESHFEISKPDSEQSVDITLEKPCTTAEILQVVTNQSEAPLTHDKYNETRASSSIIEHIVAEGKSIKPLENISDLPVEEQLVFQQATPHRDVVHGVTETTVLTHANTDDISTKLPESRIASKTLSLHEGITITEVTTHGQTGQEILESSATETTATKDIEHKRSIITEEITSYQSHDTIDSMKPIFHKGHLNYADFPQHELIITDQAPSDDIGYIESLQPTSKTVKIVMDEVSPSLQISEVVLHEQEGTLEAPDIHKTQARHTFVRGEDNVVEHLTPNIQQHTDTEETQEIITKFRSAPDGSENITVVERKTVIRNKKTKRQDGGEGDIIIEEILDEIHPNTKQISSNVDIVEVDTNTTEYIPTGEDTATKHIEISKEETLEKPTYVVEELPENIQETEVVTIDGKKKKVIKKRIIKKIKDGKEEQTEIVTVEEEGKKPEITVTVQELETPEEVTSEKPTYVVEELPEDIQETEVVTIDGKRKKKVIKKRIIKKIKDGKEEKTEIVTVEEEGKKPETTVTVQEQEAPEEVTPEKPTYIVEELPEDIQETEVVTIDGKKKKKVIKKRIIKKIKDGKEEKTEIVTVEEEGKKPETTVTVQEEESPDEVIPEKPTYVVEELPEDIQETEVVTIDGKRKKKVIKKRIIKKI</sequence>